<dbReference type="AlphaFoldDB" id="E9FXT3"/>
<reference evidence="2 3" key="1">
    <citation type="journal article" date="2011" name="Science">
        <title>The ecoresponsive genome of Daphnia pulex.</title>
        <authorList>
            <person name="Colbourne J.K."/>
            <person name="Pfrender M.E."/>
            <person name="Gilbert D."/>
            <person name="Thomas W.K."/>
            <person name="Tucker A."/>
            <person name="Oakley T.H."/>
            <person name="Tokishita S."/>
            <person name="Aerts A."/>
            <person name="Arnold G.J."/>
            <person name="Basu M.K."/>
            <person name="Bauer D.J."/>
            <person name="Caceres C.E."/>
            <person name="Carmel L."/>
            <person name="Casola C."/>
            <person name="Choi J.H."/>
            <person name="Detter J.C."/>
            <person name="Dong Q."/>
            <person name="Dusheyko S."/>
            <person name="Eads B.D."/>
            <person name="Frohlich T."/>
            <person name="Geiler-Samerotte K.A."/>
            <person name="Gerlach D."/>
            <person name="Hatcher P."/>
            <person name="Jogdeo S."/>
            <person name="Krijgsveld J."/>
            <person name="Kriventseva E.V."/>
            <person name="Kultz D."/>
            <person name="Laforsch C."/>
            <person name="Lindquist E."/>
            <person name="Lopez J."/>
            <person name="Manak J.R."/>
            <person name="Muller J."/>
            <person name="Pangilinan J."/>
            <person name="Patwardhan R.P."/>
            <person name="Pitluck S."/>
            <person name="Pritham E.J."/>
            <person name="Rechtsteiner A."/>
            <person name="Rho M."/>
            <person name="Rogozin I.B."/>
            <person name="Sakarya O."/>
            <person name="Salamov A."/>
            <person name="Schaack S."/>
            <person name="Shapiro H."/>
            <person name="Shiga Y."/>
            <person name="Skalitzky C."/>
            <person name="Smith Z."/>
            <person name="Souvorov A."/>
            <person name="Sung W."/>
            <person name="Tang Z."/>
            <person name="Tsuchiya D."/>
            <person name="Tu H."/>
            <person name="Vos H."/>
            <person name="Wang M."/>
            <person name="Wolf Y.I."/>
            <person name="Yamagata H."/>
            <person name="Yamada T."/>
            <person name="Ye Y."/>
            <person name="Shaw J.R."/>
            <person name="Andrews J."/>
            <person name="Crease T.J."/>
            <person name="Tang H."/>
            <person name="Lucas S.M."/>
            <person name="Robertson H.M."/>
            <person name="Bork P."/>
            <person name="Koonin E.V."/>
            <person name="Zdobnov E.M."/>
            <person name="Grigoriev I.V."/>
            <person name="Lynch M."/>
            <person name="Boore J.L."/>
        </authorList>
    </citation>
    <scope>NUCLEOTIDE SEQUENCE [LARGE SCALE GENOMIC DNA]</scope>
</reference>
<dbReference type="OrthoDB" id="6333452at2759"/>
<keyword evidence="3" id="KW-1185">Reference proteome</keyword>
<organism evidence="2 3">
    <name type="scientific">Daphnia pulex</name>
    <name type="common">Water flea</name>
    <dbReference type="NCBI Taxonomy" id="6669"/>
    <lineage>
        <taxon>Eukaryota</taxon>
        <taxon>Metazoa</taxon>
        <taxon>Ecdysozoa</taxon>
        <taxon>Arthropoda</taxon>
        <taxon>Crustacea</taxon>
        <taxon>Branchiopoda</taxon>
        <taxon>Diplostraca</taxon>
        <taxon>Cladocera</taxon>
        <taxon>Anomopoda</taxon>
        <taxon>Daphniidae</taxon>
        <taxon>Daphnia</taxon>
    </lineage>
</organism>
<accession>E9FXT3</accession>
<dbReference type="HOGENOM" id="CLU_2006182_0_0_1"/>
<protein>
    <submittedName>
        <fullName evidence="2">Uncharacterized protein</fullName>
    </submittedName>
</protein>
<feature type="signal peptide" evidence="1">
    <location>
        <begin position="1"/>
        <end position="15"/>
    </location>
</feature>
<feature type="chain" id="PRO_5013039615" evidence="1">
    <location>
        <begin position="16"/>
        <end position="124"/>
    </location>
</feature>
<dbReference type="GO" id="GO:0008010">
    <property type="term" value="F:structural constituent of chitin-based larval cuticle"/>
    <property type="evidence" value="ECO:0000318"/>
    <property type="project" value="GO_Central"/>
</dbReference>
<evidence type="ECO:0000313" key="3">
    <source>
        <dbReference type="Proteomes" id="UP000000305"/>
    </source>
</evidence>
<proteinExistence type="predicted"/>
<dbReference type="InParanoid" id="E9FXT3"/>
<name>E9FXT3_DAPPU</name>
<keyword evidence="1" id="KW-0732">Signal</keyword>
<evidence type="ECO:0000313" key="2">
    <source>
        <dbReference type="EMBL" id="EFX88153.1"/>
    </source>
</evidence>
<dbReference type="KEGG" id="dpx:DAPPUDRAFT_311748"/>
<dbReference type="EMBL" id="GL732526">
    <property type="protein sequence ID" value="EFX88153.1"/>
    <property type="molecule type" value="Genomic_DNA"/>
</dbReference>
<gene>
    <name evidence="2" type="ORF">DAPPUDRAFT_311748</name>
</gene>
<dbReference type="Proteomes" id="UP000000305">
    <property type="component" value="Unassembled WGS sequence"/>
</dbReference>
<sequence length="124" mass="13720">MKFVIVVALFSVAIAAPTMNKETVAIVSLDNEVNIDGSDIHDVEYADGTKIQEQQNEKYIGTKPEDIGIASKGSYSYNFPETIITVNWVTDEKTKVVHAYIQISYPVLQNLCRSMSCTTPDDGQ</sequence>
<evidence type="ECO:0000256" key="1">
    <source>
        <dbReference type="SAM" id="SignalP"/>
    </source>
</evidence>
<dbReference type="GO" id="GO:0062129">
    <property type="term" value="C:chitin-based extracellular matrix"/>
    <property type="evidence" value="ECO:0000318"/>
    <property type="project" value="GO_Central"/>
</dbReference>